<evidence type="ECO:0000313" key="1">
    <source>
        <dbReference type="EMBL" id="KTQ96348.1"/>
    </source>
</evidence>
<organism evidence="1 2">
    <name type="scientific">Aureimonas ureilytica</name>
    <dbReference type="NCBI Taxonomy" id="401562"/>
    <lineage>
        <taxon>Bacteria</taxon>
        <taxon>Pseudomonadati</taxon>
        <taxon>Pseudomonadota</taxon>
        <taxon>Alphaproteobacteria</taxon>
        <taxon>Hyphomicrobiales</taxon>
        <taxon>Aurantimonadaceae</taxon>
        <taxon>Aureimonas</taxon>
    </lineage>
</organism>
<protein>
    <submittedName>
        <fullName evidence="1">Uncharacterized protein</fullName>
    </submittedName>
</protein>
<gene>
    <name evidence="1" type="ORF">NS226_08255</name>
</gene>
<reference evidence="1 2" key="1">
    <citation type="journal article" date="2016" name="Front. Microbiol.">
        <title>Genomic Resource of Rice Seed Associated Bacteria.</title>
        <authorList>
            <person name="Midha S."/>
            <person name="Bansal K."/>
            <person name="Sharma S."/>
            <person name="Kumar N."/>
            <person name="Patil P.P."/>
            <person name="Chaudhry V."/>
            <person name="Patil P.B."/>
        </authorList>
    </citation>
    <scope>NUCLEOTIDE SEQUENCE [LARGE SCALE GENOMIC DNA]</scope>
    <source>
        <strain evidence="1 2">NS226</strain>
    </source>
</reference>
<comment type="caution">
    <text evidence="1">The sequence shown here is derived from an EMBL/GenBank/DDBJ whole genome shotgun (WGS) entry which is preliminary data.</text>
</comment>
<evidence type="ECO:0000313" key="2">
    <source>
        <dbReference type="Proteomes" id="UP000078272"/>
    </source>
</evidence>
<sequence length="110" mass="11828">MRDASPDIARLGSETHIVFGKAEIRAGANYYFVDTVKRFGGPNGRLKISIRVPNDASSAEGLGQLVGVTATAFWHGPVPTLDRTQTSFFTVAPDQTVYSGLIVKAGEYQP</sequence>
<proteinExistence type="predicted"/>
<dbReference type="AlphaFoldDB" id="A0A175RC20"/>
<dbReference type="PATRIC" id="fig|401562.3.peg.998"/>
<accession>A0A175RC20</accession>
<name>A0A175RC20_9HYPH</name>
<dbReference type="EMBL" id="LDPZ01000016">
    <property type="protein sequence ID" value="KTQ96348.1"/>
    <property type="molecule type" value="Genomic_DNA"/>
</dbReference>
<dbReference type="Proteomes" id="UP000078272">
    <property type="component" value="Unassembled WGS sequence"/>
</dbReference>